<feature type="compositionally biased region" description="Polar residues" evidence="4">
    <location>
        <begin position="503"/>
        <end position="524"/>
    </location>
</feature>
<feature type="domain" description="Bacteriophage tail tape measure N-terminal" evidence="6">
    <location>
        <begin position="170"/>
        <end position="367"/>
    </location>
</feature>
<dbReference type="EMBL" id="VTTN01000013">
    <property type="protein sequence ID" value="KAA0593016.1"/>
    <property type="molecule type" value="Genomic_DNA"/>
</dbReference>
<dbReference type="CDD" id="cd00254">
    <property type="entry name" value="LT-like"/>
    <property type="match status" value="1"/>
</dbReference>
<evidence type="ECO:0000313" key="8">
    <source>
        <dbReference type="Proteomes" id="UP000324927"/>
    </source>
</evidence>
<comment type="similarity">
    <text evidence="2">Belongs to the virb1 family.</text>
</comment>
<dbReference type="InterPro" id="IPR023346">
    <property type="entry name" value="Lysozyme-like_dom_sf"/>
</dbReference>
<evidence type="ECO:0000259" key="6">
    <source>
        <dbReference type="Pfam" id="PF06791"/>
    </source>
</evidence>
<dbReference type="Proteomes" id="UP000324927">
    <property type="component" value="Unassembled WGS sequence"/>
</dbReference>
<evidence type="ECO:0000313" key="7">
    <source>
        <dbReference type="EMBL" id="KAA0593016.1"/>
    </source>
</evidence>
<evidence type="ECO:0000259" key="5">
    <source>
        <dbReference type="Pfam" id="PF01464"/>
    </source>
</evidence>
<feature type="coiled-coil region" evidence="3">
    <location>
        <begin position="1951"/>
        <end position="1978"/>
    </location>
</feature>
<feature type="compositionally biased region" description="Pro residues" evidence="4">
    <location>
        <begin position="2261"/>
        <end position="2273"/>
    </location>
</feature>
<evidence type="ECO:0000256" key="4">
    <source>
        <dbReference type="SAM" id="MobiDB-lite"/>
    </source>
</evidence>
<keyword evidence="8" id="KW-1185">Reference proteome</keyword>
<name>A0A5A9GF37_AZOLI</name>
<protein>
    <submittedName>
        <fullName evidence="7">Transglycosylase SLT domain-containing protein</fullName>
    </submittedName>
</protein>
<dbReference type="Pfam" id="PF01464">
    <property type="entry name" value="SLT"/>
    <property type="match status" value="1"/>
</dbReference>
<dbReference type="SUPFAM" id="SSF53955">
    <property type="entry name" value="Lysozyme-like"/>
    <property type="match status" value="1"/>
</dbReference>
<sequence length="2338" mass="241420">MTTQVESLSVGYEDRASAAANAVADAIRHLGEEAQTAESRVARLGKGSEQLAKSFSDTERLAAKVTAATKQFRQALDELDRSELNLVEKEKLRTSILQQQEQAVQRVTAQQERYLAGMRAMEAAAGAQTAGMAASTAAAGDRTGALDRNYDAATRLIQQEATLNKIHRESAGTARLTANEMGNLASVILDTASQLGGGQGPFLILMQQGLQAVEAVGGVSRAMALLASPAGLATMGALALGGAMAVVIERAVEVSAHTRRLSVDIQAMGNASGVSAGQLRAIETQLRQQGVSSDAAFASVRTLAGARGLPSSILGDVASIGRNMAAGTDDVAESVKGLTDTLTEGYTGIRKLDDQFNFLTVDERRQIEAMARHGDQAGVLKTSVDALHRQFDGLHEKALSPAGAAMERLSAGYNRLLDSIASRPIVIKGLEALALLLDRTAGSIGEPTKAERVASIRRELSDLDAQYSRLPEATSGIQATHEAIILRRIDLMQQLTKLEKENSAGQPSQISTGAPRTAGTSNARSGMPDPAAAKYVSEQATAFERLSEAMQGNAAQRTLAQAEMQAEEDISNRRLRGTAADEIRIIRQKEALLQLTVAVNDNNRAAAAEVAGADLVARAYGQSTAAVREAEIQSKALTEVARGTIEPYDAIVKRLRLLDDAQRKVQAASFDATLRQQVEDANRLAAAWGNGADAAREAGLANEALAEARKRGLDPSRDAGQIRDIGAGILARDAAQRSQQFAQMAAEQRRAVDLANAEYDTLGQSNAERAKTLAVLQTTNELRDKGVDLTDAGTQAYIRQAGELARFKSQMQDAAQNAASVAQPIATAFEDVILGAKKAGDAGKALAEELRRVFVHTVITKPAETWLTGTLTKLMSGPIDPVNDNTPKPANDPGTLDRIVGSVKGGLGSSSDNAMWVRMAGSASAVALDPQALTGRPMPVAVKDDKGAGIAGLPVTDAAPLPVAIKDGGQVADLIRSESRAQGVPEEVGLAIAKMESGFRQYHADGRLLTSSAGAMGVMQLMPGTAKWLGVDATDTQENVRGGIKYLAMLGRQFGGDWTTAAAAYNAGPTRVQQYLTQGRALPAETVTYIERFGATVKTVGTDVSVLGTRVGGVTKAQEDALQAQLDAANTAKVATGSAQDLNASQSALVASVLGTTAANDNAASVIEVQSRAVSHIGENAISAAGHLDDAADGAKALAKASDSAGDTLLAGAQSVYNGFSDAVSGIWNWVAGLFSGVSGGGAATSTTSGQAGAASGSSGGVGNLLSLGSKFMPSSWTSSITSSIDSWGASALGIGTAAAPGMTAAAGGAAQAAGVAAVPGGITNAAVANGAVTGGLTSYLGPIGGGFAAGSLIGPMVANGNKAVGGLAGAASGAAVGALIGSVIPGIGTLVGALIGGASGGLGGLLGTQKPTVGPTASADITINTGGKSATSGNYLTDNDGDPKAAQQLGSAFSAIFTAAASGGGVLAKDFGIGQTATKGLYVAGSVPYKEFGKGDDALGNLLRYTLLEQGGLTNAGPNVTKAIQNTKASSYEDAAKDIGLGATIDAGITALSELDKSLAGVTRSAKNATTESLKPMLEELDRAKKLGIGDSYVGLATAQLKGYLEQLKNPVDWTQGEQDMATLTGQFQALRDAAVQLDPALATTVDQIEAETRARTKQRAETDAKRLLNSASGHEFLNQITDLGDTRDKSARNLAAAGADISVAGDIFNAALTSLLTDLNPSELDLVTRSFGGDIGALAQTLKTTGKAAVEAAANLRAYNADLQSRMHAAVGNVRGSGLLTLDQQQSVEMAKAKADGYDTSVLALVQGAERGQKAFELAQADVLAWYDQEIGARQTFIGELQDGALKVAQAAKQFAAARDALAISSDAPISPQERLTEVKRQWDAALGTVRSATASDEDKDTARSNLINLGQTLVSIEKENSAGTARTLYDMVLGVEKELGTLAPDSAAATADAQIKVAQDSLKELQKARADAASMGQRQLGSLDGLKDTMGQSLAVWQAALSPLQQLTGTTSTTPRYSAPASVQTAWDTLSVAQQGGIAQAMGWGGQVDEAFNFWLGSSASRRSDFESRVLAAGGGASTPRYGAPADVQSGWDGLSGAQQVGIVRAMGWTGSIDQAFNAWLATDGSRAATFESHVRTIAGGAVYSASADIMRAWEALSADQQALAVRMAGYPGGVDAGLNAWVRLGHQADFESAVRARAKAAGIPRFWTGTLSTPPGAMWVGETGPELLWQGGGAAVASSADSLRIVGMHQTAANDSSPPPVAPIRPPAGPLASDNREILAVLRDIARRIERLETSIHEAEGEAQTQRSRIAQDEITLMRQQLDELREQQVKRAA</sequence>
<feature type="region of interest" description="Disordered" evidence="4">
    <location>
        <begin position="500"/>
        <end position="530"/>
    </location>
</feature>
<evidence type="ECO:0000256" key="2">
    <source>
        <dbReference type="ARBA" id="ARBA00009387"/>
    </source>
</evidence>
<dbReference type="OrthoDB" id="7294872at2"/>
<gene>
    <name evidence="7" type="ORF">FZ942_26195</name>
</gene>
<organism evidence="7 8">
    <name type="scientific">Azospirillum lipoferum</name>
    <dbReference type="NCBI Taxonomy" id="193"/>
    <lineage>
        <taxon>Bacteria</taxon>
        <taxon>Pseudomonadati</taxon>
        <taxon>Pseudomonadota</taxon>
        <taxon>Alphaproteobacteria</taxon>
        <taxon>Rhodospirillales</taxon>
        <taxon>Azospirillaceae</taxon>
        <taxon>Azospirillum</taxon>
    </lineage>
</organism>
<dbReference type="InterPro" id="IPR009628">
    <property type="entry name" value="Phage_tape_measure_N"/>
</dbReference>
<accession>A0A5A9GF37</accession>
<comment type="similarity">
    <text evidence="1">Belongs to the transglycosylase Slt family.</text>
</comment>
<feature type="domain" description="Transglycosylase SLT" evidence="5">
    <location>
        <begin position="974"/>
        <end position="1081"/>
    </location>
</feature>
<dbReference type="PANTHER" id="PTHR37423">
    <property type="entry name" value="SOLUBLE LYTIC MUREIN TRANSGLYCOSYLASE-RELATED"/>
    <property type="match status" value="1"/>
</dbReference>
<dbReference type="InterPro" id="IPR008258">
    <property type="entry name" value="Transglycosylase_SLT_dom_1"/>
</dbReference>
<dbReference type="RefSeq" id="WP_149234010.1">
    <property type="nucleotide sequence ID" value="NZ_JALJXJ010000015.1"/>
</dbReference>
<comment type="caution">
    <text evidence="7">The sequence shown here is derived from an EMBL/GenBank/DDBJ whole genome shotgun (WGS) entry which is preliminary data.</text>
</comment>
<dbReference type="PANTHER" id="PTHR37423:SF2">
    <property type="entry name" value="MEMBRANE-BOUND LYTIC MUREIN TRANSGLYCOSYLASE C"/>
    <property type="match status" value="1"/>
</dbReference>
<proteinExistence type="inferred from homology"/>
<evidence type="ECO:0000256" key="1">
    <source>
        <dbReference type="ARBA" id="ARBA00007734"/>
    </source>
</evidence>
<feature type="region of interest" description="Disordered" evidence="4">
    <location>
        <begin position="2255"/>
        <end position="2274"/>
    </location>
</feature>
<reference evidence="7 8" key="1">
    <citation type="submission" date="2019-08" db="EMBL/GenBank/DDBJ databases">
        <authorList>
            <person name="Grouzdev D."/>
            <person name="Tikhonova E."/>
            <person name="Kravchenko I."/>
        </authorList>
    </citation>
    <scope>NUCLEOTIDE SEQUENCE [LARGE SCALE GENOMIC DNA]</scope>
    <source>
        <strain evidence="7 8">59b</strain>
    </source>
</reference>
<dbReference type="Gene3D" id="1.10.530.10">
    <property type="match status" value="1"/>
</dbReference>
<evidence type="ECO:0000256" key="3">
    <source>
        <dbReference type="SAM" id="Coils"/>
    </source>
</evidence>
<feature type="coiled-coil region" evidence="3">
    <location>
        <begin position="2286"/>
        <end position="2332"/>
    </location>
</feature>
<dbReference type="Pfam" id="PF06791">
    <property type="entry name" value="TMP_2"/>
    <property type="match status" value="1"/>
</dbReference>
<keyword evidence="3" id="KW-0175">Coiled coil</keyword>